<dbReference type="AlphaFoldDB" id="A0A4U5PDI7"/>
<comment type="caution">
    <text evidence="2">The sequence shown here is derived from an EMBL/GenBank/DDBJ whole genome shotgun (WGS) entry which is preliminary data.</text>
</comment>
<name>A0A4U5PDI7_STECR</name>
<dbReference type="InterPro" id="IPR036008">
    <property type="entry name" value="Aconitase_4Fe-4S_dom"/>
</dbReference>
<dbReference type="InterPro" id="IPR050926">
    <property type="entry name" value="Aconitase/IPM_isomerase"/>
</dbReference>
<proteinExistence type="predicted"/>
<gene>
    <name evidence="2" type="ORF">L596_008610</name>
</gene>
<evidence type="ECO:0000313" key="3">
    <source>
        <dbReference type="Proteomes" id="UP000298663"/>
    </source>
</evidence>
<dbReference type="SUPFAM" id="SSF53732">
    <property type="entry name" value="Aconitase iron-sulfur domain"/>
    <property type="match status" value="1"/>
</dbReference>
<reference evidence="2 3" key="2">
    <citation type="journal article" date="2019" name="G3 (Bethesda)">
        <title>Hybrid Assembly of the Genome of the Entomopathogenic Nematode Steinernema carpocapsae Identifies the X-Chromosome.</title>
        <authorList>
            <person name="Serra L."/>
            <person name="Macchietto M."/>
            <person name="Macias-Munoz A."/>
            <person name="McGill C.J."/>
            <person name="Rodriguez I.M."/>
            <person name="Rodriguez B."/>
            <person name="Murad R."/>
            <person name="Mortazavi A."/>
        </authorList>
    </citation>
    <scope>NUCLEOTIDE SEQUENCE [LARGE SCALE GENOMIC DNA]</scope>
    <source>
        <strain evidence="2 3">ALL</strain>
    </source>
</reference>
<dbReference type="GO" id="GO:0005739">
    <property type="term" value="C:mitochondrion"/>
    <property type="evidence" value="ECO:0007669"/>
    <property type="project" value="TreeGrafter"/>
</dbReference>
<dbReference type="EMBL" id="AZBU02000002">
    <property type="protein sequence ID" value="TKR94313.1"/>
    <property type="molecule type" value="Genomic_DNA"/>
</dbReference>
<dbReference type="GO" id="GO:0005829">
    <property type="term" value="C:cytosol"/>
    <property type="evidence" value="ECO:0007669"/>
    <property type="project" value="TreeGrafter"/>
</dbReference>
<dbReference type="GO" id="GO:0051539">
    <property type="term" value="F:4 iron, 4 sulfur cluster binding"/>
    <property type="evidence" value="ECO:0007669"/>
    <property type="project" value="TreeGrafter"/>
</dbReference>
<dbReference type="PANTHER" id="PTHR43160:SF3">
    <property type="entry name" value="ACONITATE HYDRATASE, MITOCHONDRIAL"/>
    <property type="match status" value="1"/>
</dbReference>
<keyword evidence="1" id="KW-0408">Iron</keyword>
<protein>
    <recommendedName>
        <fullName evidence="4">Aconitase/3-isopropylmalate dehydratase large subunit alpha/beta/alpha domain-containing protein</fullName>
    </recommendedName>
</protein>
<evidence type="ECO:0000313" key="2">
    <source>
        <dbReference type="EMBL" id="TKR94313.1"/>
    </source>
</evidence>
<dbReference type="STRING" id="34508.A0A4U5PDI7"/>
<organism evidence="2 3">
    <name type="scientific">Steinernema carpocapsae</name>
    <name type="common">Entomopathogenic nematode</name>
    <dbReference type="NCBI Taxonomy" id="34508"/>
    <lineage>
        <taxon>Eukaryota</taxon>
        <taxon>Metazoa</taxon>
        <taxon>Ecdysozoa</taxon>
        <taxon>Nematoda</taxon>
        <taxon>Chromadorea</taxon>
        <taxon>Rhabditida</taxon>
        <taxon>Tylenchina</taxon>
        <taxon>Panagrolaimomorpha</taxon>
        <taxon>Strongyloidoidea</taxon>
        <taxon>Steinernematidae</taxon>
        <taxon>Steinernema</taxon>
    </lineage>
</organism>
<dbReference type="GO" id="GO:0006099">
    <property type="term" value="P:tricarboxylic acid cycle"/>
    <property type="evidence" value="ECO:0007669"/>
    <property type="project" value="TreeGrafter"/>
</dbReference>
<evidence type="ECO:0000256" key="1">
    <source>
        <dbReference type="ARBA" id="ARBA00023004"/>
    </source>
</evidence>
<dbReference type="OrthoDB" id="2224430at2759"/>
<reference evidence="2 3" key="1">
    <citation type="journal article" date="2015" name="Genome Biol.">
        <title>Comparative genomics of Steinernema reveals deeply conserved gene regulatory networks.</title>
        <authorList>
            <person name="Dillman A.R."/>
            <person name="Macchietto M."/>
            <person name="Porter C.F."/>
            <person name="Rogers A."/>
            <person name="Williams B."/>
            <person name="Antoshechkin I."/>
            <person name="Lee M.M."/>
            <person name="Goodwin Z."/>
            <person name="Lu X."/>
            <person name="Lewis E.E."/>
            <person name="Goodrich-Blair H."/>
            <person name="Stock S.P."/>
            <person name="Adams B.J."/>
            <person name="Sternberg P.W."/>
            <person name="Mortazavi A."/>
        </authorList>
    </citation>
    <scope>NUCLEOTIDE SEQUENCE [LARGE SCALE GENOMIC DNA]</scope>
    <source>
        <strain evidence="2 3">ALL</strain>
    </source>
</reference>
<dbReference type="Gene3D" id="3.30.499.10">
    <property type="entry name" value="Aconitase, domain 3"/>
    <property type="match status" value="1"/>
</dbReference>
<accession>A0A4U5PDI7</accession>
<evidence type="ECO:0008006" key="4">
    <source>
        <dbReference type="Google" id="ProtNLM"/>
    </source>
</evidence>
<sequence length="89" mass="9965">MQDATAQMAMLQFISSRLNQVAVPSTIHCDHLINAQVGGDKDLARAKLGKLFFNRNPNFKYLNRGVQLPLLGRKQVRSPVLKAGKRQHP</sequence>
<keyword evidence="3" id="KW-1185">Reference proteome</keyword>
<dbReference type="InterPro" id="IPR015931">
    <property type="entry name" value="Acnase/IPM_dHydase_lsu_aba_1/3"/>
</dbReference>
<dbReference type="PANTHER" id="PTHR43160">
    <property type="entry name" value="ACONITATE HYDRATASE B"/>
    <property type="match status" value="1"/>
</dbReference>
<dbReference type="Proteomes" id="UP000298663">
    <property type="component" value="Unassembled WGS sequence"/>
</dbReference>
<dbReference type="GO" id="GO:0003994">
    <property type="term" value="F:aconitate hydratase activity"/>
    <property type="evidence" value="ECO:0007669"/>
    <property type="project" value="TreeGrafter"/>
</dbReference>